<proteinExistence type="predicted"/>
<name>A0A1U7N9J1_9CYAN</name>
<dbReference type="AlphaFoldDB" id="A0A1U7N9J1"/>
<accession>A0A1U7N9J1</accession>
<feature type="signal peptide" evidence="1">
    <location>
        <begin position="1"/>
        <end position="32"/>
    </location>
</feature>
<protein>
    <submittedName>
        <fullName evidence="2">Uncharacterized protein</fullName>
    </submittedName>
</protein>
<reference evidence="2 3" key="1">
    <citation type="submission" date="2016-10" db="EMBL/GenBank/DDBJ databases">
        <title>Comparative genomics uncovers the prolific and rare metabolic potential of the cyanobacterial genus Moorea.</title>
        <authorList>
            <person name="Leao T."/>
            <person name="Castelao G."/>
            <person name="Korobeynikov A."/>
            <person name="Monroe E.A."/>
            <person name="Podell S."/>
            <person name="Glukhov E."/>
            <person name="Allen E."/>
            <person name="Gerwick W.H."/>
            <person name="Gerwick L."/>
        </authorList>
    </citation>
    <scope>NUCLEOTIDE SEQUENCE [LARGE SCALE GENOMIC DNA]</scope>
    <source>
        <strain evidence="2 3">PNG5-198</strain>
    </source>
</reference>
<dbReference type="RefSeq" id="WP_075904755.1">
    <property type="nucleotide sequence ID" value="NZ_MKZS01000001.1"/>
</dbReference>
<gene>
    <name evidence="2" type="ORF">BJP37_29710</name>
</gene>
<evidence type="ECO:0000313" key="3">
    <source>
        <dbReference type="Proteomes" id="UP000186657"/>
    </source>
</evidence>
<organism evidence="2 3">
    <name type="scientific">Moorena bouillonii PNG</name>
    <dbReference type="NCBI Taxonomy" id="568701"/>
    <lineage>
        <taxon>Bacteria</taxon>
        <taxon>Bacillati</taxon>
        <taxon>Cyanobacteriota</taxon>
        <taxon>Cyanophyceae</taxon>
        <taxon>Coleofasciculales</taxon>
        <taxon>Coleofasciculaceae</taxon>
        <taxon>Moorena</taxon>
    </lineage>
</organism>
<dbReference type="EMBL" id="MKZS01000001">
    <property type="protein sequence ID" value="OLT62584.1"/>
    <property type="molecule type" value="Genomic_DNA"/>
</dbReference>
<evidence type="ECO:0000313" key="2">
    <source>
        <dbReference type="EMBL" id="OLT62584.1"/>
    </source>
</evidence>
<evidence type="ECO:0000256" key="1">
    <source>
        <dbReference type="SAM" id="SignalP"/>
    </source>
</evidence>
<keyword evidence="1" id="KW-0732">Signal</keyword>
<feature type="chain" id="PRO_5010581945" evidence="1">
    <location>
        <begin position="33"/>
        <end position="125"/>
    </location>
</feature>
<dbReference type="Proteomes" id="UP000186657">
    <property type="component" value="Unassembled WGS sequence"/>
</dbReference>
<sequence length="125" mass="13261">MKLMPSIKTKSASVMAITALAVASTSVLPAQAQHNNSDTTGTNASDNTGLIARIIRFSVRRAIRQQVRQGVEQGVGQYTDLYDNAQRLFGEIEACAASNCSELGELLTEAAGVVEGFPEPPVLPQ</sequence>
<comment type="caution">
    <text evidence="2">The sequence shown here is derived from an EMBL/GenBank/DDBJ whole genome shotgun (WGS) entry which is preliminary data.</text>
</comment>
<keyword evidence="3" id="KW-1185">Reference proteome</keyword>